<gene>
    <name evidence="1" type="ORF">D1B17_07215</name>
</gene>
<dbReference type="OrthoDB" id="2293097at2"/>
<organism evidence="1 2">
    <name type="scientific">Companilactobacillus zhachilii</name>
    <dbReference type="NCBI Taxonomy" id="2304606"/>
    <lineage>
        <taxon>Bacteria</taxon>
        <taxon>Bacillati</taxon>
        <taxon>Bacillota</taxon>
        <taxon>Bacilli</taxon>
        <taxon>Lactobacillales</taxon>
        <taxon>Lactobacillaceae</taxon>
        <taxon>Companilactobacillus</taxon>
    </lineage>
</organism>
<dbReference type="AlphaFoldDB" id="A0A386PTK7"/>
<evidence type="ECO:0000313" key="2">
    <source>
        <dbReference type="Proteomes" id="UP000267208"/>
    </source>
</evidence>
<accession>A0A386PTK7</accession>
<protein>
    <submittedName>
        <fullName evidence="1">Uncharacterized protein</fullName>
    </submittedName>
</protein>
<reference evidence="2" key="1">
    <citation type="submission" date="2018-08" db="EMBL/GenBank/DDBJ databases">
        <title>Genome of Lactobacillus sp. HBUAS52074.</title>
        <authorList>
            <person name="Guo Z."/>
            <person name="Zhang Z.D."/>
        </authorList>
    </citation>
    <scope>NUCLEOTIDE SEQUENCE [LARGE SCALE GENOMIC DNA]</scope>
    <source>
        <strain evidence="2">HBUAS52074</strain>
    </source>
</reference>
<sequence>MEVTIMNNPFDKYAVYEEPSVVKFNIKLLQGKIYDDVDSSAKIKINLKVDTYIPYGTNTIQSLDFNLYAMNDRSDTPSNNGMNLKPAAGIKANVNELIHTENKKLNSDYSVFRLDHTFELISPFNGTNYNLLGVNVVINRESLRDGSISKEYIYTTVVPTSYLHEDSNGR</sequence>
<name>A0A386PTK7_9LACO</name>
<dbReference type="EMBL" id="CP031933">
    <property type="protein sequence ID" value="AYE38438.2"/>
    <property type="molecule type" value="Genomic_DNA"/>
</dbReference>
<proteinExistence type="predicted"/>
<keyword evidence="2" id="KW-1185">Reference proteome</keyword>
<dbReference type="Proteomes" id="UP000267208">
    <property type="component" value="Chromosome"/>
</dbReference>
<dbReference type="RefSeq" id="WP_137432107.1">
    <property type="nucleotide sequence ID" value="NZ_CP031933.2"/>
</dbReference>
<dbReference type="KEGG" id="lzh:D1B17_07215"/>
<evidence type="ECO:0000313" key="1">
    <source>
        <dbReference type="EMBL" id="AYE38438.2"/>
    </source>
</evidence>